<sequence>MLICEENRKSVDVGQGRPKVSVTREHFAQMGLHTSVKSAGSAVITSLTPRLKPFPAMTITG</sequence>
<dbReference type="AlphaFoldDB" id="A0A0G3B7X6"/>
<protein>
    <submittedName>
        <fullName evidence="1">Uncharacterized protein</fullName>
    </submittedName>
</protein>
<geneLocation type="plasmid" evidence="1">
    <name>pKON1</name>
</geneLocation>
<evidence type="ECO:0000313" key="1">
    <source>
        <dbReference type="EMBL" id="AKJ20405.1"/>
    </source>
</evidence>
<name>A0A0G3B7X6_9RHOB</name>
<accession>A0A0G3B7X6</accession>
<proteinExistence type="predicted"/>
<organism evidence="1">
    <name type="scientific">Paracoccus kondratievae</name>
    <dbReference type="NCBI Taxonomy" id="135740"/>
    <lineage>
        <taxon>Bacteria</taxon>
        <taxon>Pseudomonadati</taxon>
        <taxon>Pseudomonadota</taxon>
        <taxon>Alphaproteobacteria</taxon>
        <taxon>Rhodobacterales</taxon>
        <taxon>Paracoccaceae</taxon>
        <taxon>Paracoccus</taxon>
    </lineage>
</organism>
<dbReference type="EMBL" id="KP294352">
    <property type="protein sequence ID" value="AKJ20405.1"/>
    <property type="molecule type" value="Genomic_DNA"/>
</dbReference>
<dbReference type="RefSeq" id="WP_172686428.1">
    <property type="nucleotide sequence ID" value="NZ_KP294352.1"/>
</dbReference>
<reference evidence="1" key="1">
    <citation type="journal article" date="2015" name="Plasmid">
        <title>Maintenance and genetic load of plasmid pKON1 of Paracoccus kondratievae, containing a highly efficient toxin-antitoxin module of the hipAB family.</title>
        <authorList>
            <person name="Czarnecki J."/>
            <person name="Dziewit L."/>
            <person name="Kowalski L."/>
            <person name="Ochnio M."/>
            <person name="Bartosik D."/>
        </authorList>
    </citation>
    <scope>NUCLEOTIDE SEQUENCE</scope>
    <source>
        <strain evidence="1">NCIMB 13773</strain>
        <plasmid evidence="1">pKON1</plasmid>
    </source>
</reference>
<keyword evidence="1" id="KW-0614">Plasmid</keyword>
<gene>
    <name evidence="1" type="ORF">pKON1_p6</name>
</gene>